<dbReference type="InterPro" id="IPR053155">
    <property type="entry name" value="F-pilin_assembly_TraC"/>
</dbReference>
<feature type="domain" description="TraG P-loop" evidence="1">
    <location>
        <begin position="450"/>
        <end position="827"/>
    </location>
</feature>
<comment type="caution">
    <text evidence="2">The sequence shown here is derived from an EMBL/GenBank/DDBJ whole genome shotgun (WGS) entry which is preliminary data.</text>
</comment>
<reference evidence="2 3" key="1">
    <citation type="journal article" date="2021" name="PeerJ">
        <title>Analysis of 44 Vibrio anguillarum genomes reveals high genetic diversity.</title>
        <authorList>
            <person name="Hansen M.J."/>
            <person name="Dalsgaard I."/>
        </authorList>
    </citation>
    <scope>NUCLEOTIDE SEQUENCE [LARGE SCALE GENOMIC DNA]</scope>
    <source>
        <strain evidence="2 3">040915-1/1B</strain>
    </source>
</reference>
<dbReference type="RefSeq" id="WP_194663727.1">
    <property type="nucleotide sequence ID" value="NZ_RDPI01000016.1"/>
</dbReference>
<dbReference type="PANTHER" id="PTHR38467">
    <property type="match status" value="1"/>
</dbReference>
<dbReference type="InterPro" id="IPR027417">
    <property type="entry name" value="P-loop_NTPase"/>
</dbReference>
<proteinExistence type="predicted"/>
<dbReference type="PANTHER" id="PTHR38467:SF1">
    <property type="entry name" value="CONJUGATIVE TRANSFER: ASSEMBLY"/>
    <property type="match status" value="1"/>
</dbReference>
<dbReference type="InterPro" id="IPR025955">
    <property type="entry name" value="TraC/Conjuga_ATPase"/>
</dbReference>
<dbReference type="EMBL" id="RDPI01000016">
    <property type="protein sequence ID" value="MBF4374121.1"/>
    <property type="molecule type" value="Genomic_DNA"/>
</dbReference>
<evidence type="ECO:0000259" key="1">
    <source>
        <dbReference type="Pfam" id="PF19044"/>
    </source>
</evidence>
<organism evidence="2 3">
    <name type="scientific">Vibrio anguillarum</name>
    <name type="common">Listonella anguillarum</name>
    <dbReference type="NCBI Taxonomy" id="55601"/>
    <lineage>
        <taxon>Bacteria</taxon>
        <taxon>Pseudomonadati</taxon>
        <taxon>Pseudomonadota</taxon>
        <taxon>Gammaproteobacteria</taxon>
        <taxon>Vibrionales</taxon>
        <taxon>Vibrionaceae</taxon>
        <taxon>Vibrio</taxon>
    </lineage>
</organism>
<dbReference type="Pfam" id="PF11130">
    <property type="entry name" value="TraC_F_IV"/>
    <property type="match status" value="1"/>
</dbReference>
<evidence type="ECO:0000313" key="2">
    <source>
        <dbReference type="EMBL" id="MBF4374121.1"/>
    </source>
</evidence>
<sequence>MGLIKDTLGGLLGRPDSVSVDEILNMAKRNPYSRYLPWLTYHPKKKAHLLTDNTIAYFYELTPLNYAGMEQIKNIASALKQPFPDGTVIQFIMAPDSDIEFIMNYYKERKSRKNEVGQIMTDETAKFIQDGIQGLAKNANIPVRVFRCFACVKSNKNVEEIIPTFEQMLKSANINPMRMDDKDLIEWVRSVLNNKPQRDIQSVSTKTQEEVYTRDKPVREYCVDRETVLDFRSRPAKLAGRYAACLTPTVIPDSMNPQQTNAMFGGIMGLQDDQIQMNFPFLYSLNIVYDTDRSALDNKAAVTMSQNFAGKFVTKIRDRLEEFSTYQREIEKRRYVKVIPTLWVFGDTKQKLNDAIGRTKTVWAKEDAGAWQVEREGALEQTLFITSLLGGLYNVYGNVNTIDRHLYMTLDAAANLVPIQGDFSGNGLPNTILLGRKGQLVGVDVFAKGSTNHNYLVCAESGGGKSFWLGTLLMDAFMSGEKLRIVDLGRSYEKMCRIAGGKFIDFNRRNGKQIINPLDFYAKDEQDFEANVVAAATVFAAMIYSKTQQQIPEHEWVIVTDAVKWAIANQRAMDGTDAIYDYLRNYKAYCENEETYISDFVDIAIRMAHNMKAFTSNGSYGSFFVGKSTINIADDDFVVIELDDIKGDPELFNVVVLQMMNEVTQDLYLSNRQQRRFILFEEAPTILKENGVNNLSYLGQMTAEGYRRARKYGGSFGVVMQSINDTQLMGQLGQVVLSNAAYKFMLTSNSGQYAKACKDGVLDYDEFSESILTSLKNNKPYYSELFIEAPQNRGVGRLVVDPFRYHINSTEAEDVALFMALTDKQCGGLSAKDALMLVWRRGLESNFFQNMTKNGVAERVALRETLLKAGVTPDEYPFIFEDVRDANETMVSA</sequence>
<protein>
    <recommendedName>
        <fullName evidence="1">TraG P-loop domain-containing protein</fullName>
    </recommendedName>
</protein>
<dbReference type="Proteomes" id="UP000726136">
    <property type="component" value="Unassembled WGS sequence"/>
</dbReference>
<evidence type="ECO:0000313" key="3">
    <source>
        <dbReference type="Proteomes" id="UP000726136"/>
    </source>
</evidence>
<dbReference type="Gene3D" id="1.10.8.730">
    <property type="match status" value="1"/>
</dbReference>
<dbReference type="Gene3D" id="3.40.50.300">
    <property type="entry name" value="P-loop containing nucleotide triphosphate hydrolases"/>
    <property type="match status" value="1"/>
</dbReference>
<keyword evidence="3" id="KW-1185">Reference proteome</keyword>
<dbReference type="InterPro" id="IPR043964">
    <property type="entry name" value="P-loop_TraG"/>
</dbReference>
<gene>
    <name evidence="2" type="ORF">EAY46_13685</name>
</gene>
<name>A0ABR9Z7R0_VIBAN</name>
<dbReference type="Pfam" id="PF19044">
    <property type="entry name" value="P-loop_TraG"/>
    <property type="match status" value="1"/>
</dbReference>
<accession>A0ABR9Z7R0</accession>
<dbReference type="SUPFAM" id="SSF52540">
    <property type="entry name" value="P-loop containing nucleoside triphosphate hydrolases"/>
    <property type="match status" value="1"/>
</dbReference>